<organism evidence="1 2">
    <name type="scientific">Canavalia gladiata</name>
    <name type="common">Sword bean</name>
    <name type="synonym">Dolichos gladiatus</name>
    <dbReference type="NCBI Taxonomy" id="3824"/>
    <lineage>
        <taxon>Eukaryota</taxon>
        <taxon>Viridiplantae</taxon>
        <taxon>Streptophyta</taxon>
        <taxon>Embryophyta</taxon>
        <taxon>Tracheophyta</taxon>
        <taxon>Spermatophyta</taxon>
        <taxon>Magnoliopsida</taxon>
        <taxon>eudicotyledons</taxon>
        <taxon>Gunneridae</taxon>
        <taxon>Pentapetalae</taxon>
        <taxon>rosids</taxon>
        <taxon>fabids</taxon>
        <taxon>Fabales</taxon>
        <taxon>Fabaceae</taxon>
        <taxon>Papilionoideae</taxon>
        <taxon>50 kb inversion clade</taxon>
        <taxon>NPAAA clade</taxon>
        <taxon>indigoferoid/millettioid clade</taxon>
        <taxon>Phaseoleae</taxon>
        <taxon>Canavalia</taxon>
    </lineage>
</organism>
<accession>A0AAN9QKX7</accession>
<dbReference type="EMBL" id="JAYMYQ010000004">
    <property type="protein sequence ID" value="KAK7339364.1"/>
    <property type="molecule type" value="Genomic_DNA"/>
</dbReference>
<name>A0AAN9QKX7_CANGL</name>
<dbReference type="Proteomes" id="UP001367508">
    <property type="component" value="Unassembled WGS sequence"/>
</dbReference>
<reference evidence="1 2" key="1">
    <citation type="submission" date="2024-01" db="EMBL/GenBank/DDBJ databases">
        <title>The genomes of 5 underutilized Papilionoideae crops provide insights into root nodulation and disease resistanc.</title>
        <authorList>
            <person name="Jiang F."/>
        </authorList>
    </citation>
    <scope>NUCLEOTIDE SEQUENCE [LARGE SCALE GENOMIC DNA]</scope>
    <source>
        <strain evidence="1">LVBAO_FW01</strain>
        <tissue evidence="1">Leaves</tissue>
    </source>
</reference>
<dbReference type="AlphaFoldDB" id="A0AAN9QKX7"/>
<keyword evidence="2" id="KW-1185">Reference proteome</keyword>
<evidence type="ECO:0000313" key="2">
    <source>
        <dbReference type="Proteomes" id="UP001367508"/>
    </source>
</evidence>
<evidence type="ECO:0000313" key="1">
    <source>
        <dbReference type="EMBL" id="KAK7339364.1"/>
    </source>
</evidence>
<comment type="caution">
    <text evidence="1">The sequence shown here is derived from an EMBL/GenBank/DDBJ whole genome shotgun (WGS) entry which is preliminary data.</text>
</comment>
<gene>
    <name evidence="1" type="ORF">VNO77_20026</name>
</gene>
<sequence length="141" mass="15630">MQIFILCNSTIARGFPWPLSVSSPNECVDELNLKKTNVVPNENLPPALENVKFGKTLGSGLFLDLSFLRYGNQACQGYVLSLCGIQDDVNMRNLQDILSSVHVVLVHVVLVHICSHKEGSSLVEKCCQHFQEVPSSSMKRD</sequence>
<proteinExistence type="predicted"/>
<protein>
    <submittedName>
        <fullName evidence="1">Uncharacterized protein</fullName>
    </submittedName>
</protein>